<evidence type="ECO:0000313" key="2">
    <source>
        <dbReference type="Proteomes" id="UP000315289"/>
    </source>
</evidence>
<gene>
    <name evidence="1" type="ORF">NARC_200011</name>
</gene>
<comment type="caution">
    <text evidence="1">The sequence shown here is derived from an EMBL/GenBank/DDBJ whole genome shotgun (WGS) entry which is preliminary data.</text>
</comment>
<dbReference type="RefSeq" id="WP_144734489.1">
    <property type="nucleotide sequence ID" value="NZ_ML675593.1"/>
</dbReference>
<sequence>MHFESLANINSQTMNIYEELERMGLGLKELKQLWLTIQEIGEANKIPNDLAVLRFLKDIEDNYDNKLGFESKVIEKKNELNAVNNEKKL</sequence>
<keyword evidence="2" id="KW-1185">Reference proteome</keyword>
<accession>A0A557SR91</accession>
<dbReference type="AlphaFoldDB" id="A0A557SR91"/>
<proteinExistence type="predicted"/>
<protein>
    <submittedName>
        <fullName evidence="1">Uncharacterized protein</fullName>
    </submittedName>
</protein>
<name>A0A557SR91_9ARCH</name>
<dbReference type="EMBL" id="VOAH01000020">
    <property type="protein sequence ID" value="TVP39122.1"/>
    <property type="molecule type" value="Genomic_DNA"/>
</dbReference>
<dbReference type="Proteomes" id="UP000315289">
    <property type="component" value="Unassembled WGS sequence"/>
</dbReference>
<organism evidence="1 2">
    <name type="scientific">Candidatus Nitrosocosmicus arcticus</name>
    <dbReference type="NCBI Taxonomy" id="2035267"/>
    <lineage>
        <taxon>Archaea</taxon>
        <taxon>Nitrososphaerota</taxon>
        <taxon>Nitrososphaeria</taxon>
        <taxon>Nitrososphaerales</taxon>
        <taxon>Nitrososphaeraceae</taxon>
        <taxon>Candidatus Nitrosocosmicus</taxon>
    </lineage>
</organism>
<evidence type="ECO:0000313" key="1">
    <source>
        <dbReference type="EMBL" id="TVP39122.1"/>
    </source>
</evidence>
<reference evidence="1 2" key="1">
    <citation type="journal article" date="2019" name="Front. Microbiol.">
        <title>Ammonia Oxidation by the Arctic Terrestrial Thaumarchaeote Candidatus Nitrosocosmicus arcticus Is Stimulated by Increasing Temperatures.</title>
        <authorList>
            <person name="Alves R.J.E."/>
            <person name="Kerou M."/>
            <person name="Zappe A."/>
            <person name="Bittner R."/>
            <person name="Abby S.S."/>
            <person name="Schmidt H.A."/>
            <person name="Pfeifer K."/>
            <person name="Schleper C."/>
        </authorList>
    </citation>
    <scope>NUCLEOTIDE SEQUENCE [LARGE SCALE GENOMIC DNA]</scope>
    <source>
        <strain evidence="1 2">Kfb</strain>
    </source>
</reference>